<dbReference type="PANTHER" id="PTHR30346:SF0">
    <property type="entry name" value="HCA OPERON TRANSCRIPTIONAL ACTIVATOR HCAR"/>
    <property type="match status" value="1"/>
</dbReference>
<sequence>MAAESVGMSQPAISRSIARLEEDFGQPLLERGTRQVTLTDAGILLRSRAQQVLSILEDAKAEINDDGETGRIRVGAIPTIAPYLLPSLLKKFATRFPAAHVGVEEDTTEHLSKRLTHGEIDIAIMALPISEKYLQVETLFEEELLLVMPADHALAEKKQIRASDIETLPFVLLGEAHCLSDSVVTFCRSRSFQPVALERTSQLATVQELVALGHGVSMIPAMARKLDKSKSRSYRSLAGTKPTRTIVACWNPYRFQSKLLESFREILRSTTP</sequence>
<gene>
    <name evidence="6" type="primary">oxyR</name>
    <name evidence="6" type="ORF">LF1_27430</name>
</gene>
<feature type="domain" description="HTH lysR-type" evidence="5">
    <location>
        <begin position="1"/>
        <end position="39"/>
    </location>
</feature>
<keyword evidence="7" id="KW-1185">Reference proteome</keyword>
<dbReference type="Proteomes" id="UP000322699">
    <property type="component" value="Unassembled WGS sequence"/>
</dbReference>
<dbReference type="Pfam" id="PF00126">
    <property type="entry name" value="HTH_1"/>
    <property type="match status" value="1"/>
</dbReference>
<dbReference type="GO" id="GO:0003700">
    <property type="term" value="F:DNA-binding transcription factor activity"/>
    <property type="evidence" value="ECO:0007669"/>
    <property type="project" value="InterPro"/>
</dbReference>
<dbReference type="PROSITE" id="PS50931">
    <property type="entry name" value="HTH_LYSR"/>
    <property type="match status" value="1"/>
</dbReference>
<accession>A0A5B1CLI8</accession>
<dbReference type="GO" id="GO:0032993">
    <property type="term" value="C:protein-DNA complex"/>
    <property type="evidence" value="ECO:0007669"/>
    <property type="project" value="TreeGrafter"/>
</dbReference>
<keyword evidence="2" id="KW-0805">Transcription regulation</keyword>
<proteinExistence type="inferred from homology"/>
<protein>
    <submittedName>
        <fullName evidence="6">Hydrogen peroxide-inducible genes activator</fullName>
    </submittedName>
</protein>
<dbReference type="InterPro" id="IPR036388">
    <property type="entry name" value="WH-like_DNA-bd_sf"/>
</dbReference>
<dbReference type="EMBL" id="VRLW01000001">
    <property type="protein sequence ID" value="KAA1260204.1"/>
    <property type="molecule type" value="Genomic_DNA"/>
</dbReference>
<dbReference type="AlphaFoldDB" id="A0A5B1CLI8"/>
<dbReference type="InterPro" id="IPR036390">
    <property type="entry name" value="WH_DNA-bd_sf"/>
</dbReference>
<evidence type="ECO:0000256" key="2">
    <source>
        <dbReference type="ARBA" id="ARBA00023015"/>
    </source>
</evidence>
<evidence type="ECO:0000259" key="5">
    <source>
        <dbReference type="PROSITE" id="PS50931"/>
    </source>
</evidence>
<dbReference type="Gene3D" id="3.40.190.10">
    <property type="entry name" value="Periplasmic binding protein-like II"/>
    <property type="match status" value="2"/>
</dbReference>
<evidence type="ECO:0000256" key="1">
    <source>
        <dbReference type="ARBA" id="ARBA00009437"/>
    </source>
</evidence>
<comment type="caution">
    <text evidence="6">The sequence shown here is derived from an EMBL/GenBank/DDBJ whole genome shotgun (WGS) entry which is preliminary data.</text>
</comment>
<dbReference type="Pfam" id="PF03466">
    <property type="entry name" value="LysR_substrate"/>
    <property type="match status" value="1"/>
</dbReference>
<keyword evidence="4" id="KW-0804">Transcription</keyword>
<dbReference type="GO" id="GO:0003677">
    <property type="term" value="F:DNA binding"/>
    <property type="evidence" value="ECO:0007669"/>
    <property type="project" value="UniProtKB-KW"/>
</dbReference>
<dbReference type="InterPro" id="IPR005119">
    <property type="entry name" value="LysR_subst-bd"/>
</dbReference>
<evidence type="ECO:0000256" key="4">
    <source>
        <dbReference type="ARBA" id="ARBA00023163"/>
    </source>
</evidence>
<keyword evidence="3" id="KW-0238">DNA-binding</keyword>
<dbReference type="PANTHER" id="PTHR30346">
    <property type="entry name" value="TRANSCRIPTIONAL DUAL REGULATOR HCAR-RELATED"/>
    <property type="match status" value="1"/>
</dbReference>
<evidence type="ECO:0000313" key="6">
    <source>
        <dbReference type="EMBL" id="KAA1260204.1"/>
    </source>
</evidence>
<reference evidence="6 7" key="1">
    <citation type="submission" date="2019-08" db="EMBL/GenBank/DDBJ databases">
        <title>Deep-cultivation of Planctomycetes and their phenomic and genomic characterization uncovers novel biology.</title>
        <authorList>
            <person name="Wiegand S."/>
            <person name="Jogler M."/>
            <person name="Boedeker C."/>
            <person name="Pinto D."/>
            <person name="Vollmers J."/>
            <person name="Rivas-Marin E."/>
            <person name="Kohn T."/>
            <person name="Peeters S.H."/>
            <person name="Heuer A."/>
            <person name="Rast P."/>
            <person name="Oberbeckmann S."/>
            <person name="Bunk B."/>
            <person name="Jeske O."/>
            <person name="Meyerdierks A."/>
            <person name="Storesund J.E."/>
            <person name="Kallscheuer N."/>
            <person name="Luecker S."/>
            <person name="Lage O.M."/>
            <person name="Pohl T."/>
            <person name="Merkel B.J."/>
            <person name="Hornburger P."/>
            <person name="Mueller R.-W."/>
            <person name="Bruemmer F."/>
            <person name="Labrenz M."/>
            <person name="Spormann A.M."/>
            <person name="Op Den Camp H."/>
            <person name="Overmann J."/>
            <person name="Amann R."/>
            <person name="Jetten M.S.M."/>
            <person name="Mascher T."/>
            <person name="Medema M.H."/>
            <person name="Devos D.P."/>
            <person name="Kaster A.-K."/>
            <person name="Ovreas L."/>
            <person name="Rohde M."/>
            <person name="Galperin M.Y."/>
            <person name="Jogler C."/>
        </authorList>
    </citation>
    <scope>NUCLEOTIDE SEQUENCE [LARGE SCALE GENOMIC DNA]</scope>
    <source>
        <strain evidence="6 7">LF1</strain>
    </source>
</reference>
<comment type="similarity">
    <text evidence="1">Belongs to the LysR transcriptional regulatory family.</text>
</comment>
<dbReference type="Gene3D" id="1.10.10.10">
    <property type="entry name" value="Winged helix-like DNA-binding domain superfamily/Winged helix DNA-binding domain"/>
    <property type="match status" value="1"/>
</dbReference>
<dbReference type="InterPro" id="IPR000847">
    <property type="entry name" value="LysR_HTH_N"/>
</dbReference>
<evidence type="ECO:0000313" key="7">
    <source>
        <dbReference type="Proteomes" id="UP000322699"/>
    </source>
</evidence>
<evidence type="ECO:0000256" key="3">
    <source>
        <dbReference type="ARBA" id="ARBA00023125"/>
    </source>
</evidence>
<dbReference type="SUPFAM" id="SSF46785">
    <property type="entry name" value="Winged helix' DNA-binding domain"/>
    <property type="match status" value="1"/>
</dbReference>
<dbReference type="SUPFAM" id="SSF53850">
    <property type="entry name" value="Periplasmic binding protein-like II"/>
    <property type="match status" value="1"/>
</dbReference>
<name>A0A5B1CLI8_9BACT</name>
<organism evidence="6 7">
    <name type="scientific">Rubripirellula obstinata</name>
    <dbReference type="NCBI Taxonomy" id="406547"/>
    <lineage>
        <taxon>Bacteria</taxon>
        <taxon>Pseudomonadati</taxon>
        <taxon>Planctomycetota</taxon>
        <taxon>Planctomycetia</taxon>
        <taxon>Pirellulales</taxon>
        <taxon>Pirellulaceae</taxon>
        <taxon>Rubripirellula</taxon>
    </lineage>
</organism>